<reference evidence="1 2" key="1">
    <citation type="submission" date="2015-01" db="EMBL/GenBank/DDBJ databases">
        <title>Enhanced salinomycin production by adjusting the supply of polyketide extender units in Streptomyce albus DSM 41398.</title>
        <authorList>
            <person name="Lu C."/>
        </authorList>
    </citation>
    <scope>NUCLEOTIDE SEQUENCE [LARGE SCALE GENOMIC DNA]</scope>
    <source>
        <strain evidence="2">ATCC 21838 / DSM 41398 / FERM P-419 / JCM 4703 / NBRC 107858</strain>
    </source>
</reference>
<dbReference type="Gene3D" id="1.20.140.10">
    <property type="entry name" value="Butyryl-CoA Dehydrogenase, subunit A, domain 3"/>
    <property type="match status" value="1"/>
</dbReference>
<keyword evidence="2" id="KW-1185">Reference proteome</keyword>
<organism evidence="1 2">
    <name type="scientific">Streptomyces albus (strain ATCC 21838 / DSM 41398 / FERM P-419 / JCM 4703 / NBRC 107858)</name>
    <dbReference type="NCBI Taxonomy" id="1081613"/>
    <lineage>
        <taxon>Bacteria</taxon>
        <taxon>Bacillati</taxon>
        <taxon>Actinomycetota</taxon>
        <taxon>Actinomycetes</taxon>
        <taxon>Kitasatosporales</taxon>
        <taxon>Streptomycetaceae</taxon>
        <taxon>Streptomyces</taxon>
    </lineage>
</organism>
<proteinExistence type="predicted"/>
<name>A0A0B5EIP9_STRA4</name>
<dbReference type="EMBL" id="CP010519">
    <property type="protein sequence ID" value="AJE81329.1"/>
    <property type="molecule type" value="Genomic_DNA"/>
</dbReference>
<dbReference type="InterPro" id="IPR009100">
    <property type="entry name" value="AcylCoA_DH/oxidase_NM_dom_sf"/>
</dbReference>
<dbReference type="SUPFAM" id="SSF47203">
    <property type="entry name" value="Acyl-CoA dehydrogenase C-terminal domain-like"/>
    <property type="match status" value="1"/>
</dbReference>
<evidence type="ECO:0000313" key="1">
    <source>
        <dbReference type="EMBL" id="AJE81329.1"/>
    </source>
</evidence>
<dbReference type="InterPro" id="IPR036250">
    <property type="entry name" value="AcylCo_DH-like_C"/>
</dbReference>
<protein>
    <submittedName>
        <fullName evidence="1">Acyl-CoA dehydrogenase</fullName>
    </submittedName>
</protein>
<dbReference type="AlphaFoldDB" id="A0A0B5EIP9"/>
<sequence length="314" mass="32020">MEGEARQMPLPGSGATRERFALLQGLGRADLSLTRLAEGHADATAILHELGAPPPAPRERWGVWAAQPPGAVLKATPEGTGAWRLDGVKAFCSGAGSCTHALVTAETDAGRRLFAVGTEHPGCAAVAGSWQAVGMAGSDTPDVVFDAVPALPVGGVDAYTHRPGFWHGGVGVAACWLGGARGVADTLLRSVRRREPDQLTAAHLGAVDTALYSAECVLGTAAAEIDADPADAGAGAVVRAARTRAVVADVCARVLDEVGRALGAGPLCHDGEHAQRVADLGVYIRQHHAERDLAALGSALAADGDRSGSPGRAR</sequence>
<dbReference type="KEGG" id="sals:SLNWT_0953"/>
<dbReference type="SUPFAM" id="SSF56645">
    <property type="entry name" value="Acyl-CoA dehydrogenase NM domain-like"/>
    <property type="match status" value="1"/>
</dbReference>
<dbReference type="GO" id="GO:0003995">
    <property type="term" value="F:acyl-CoA dehydrogenase activity"/>
    <property type="evidence" value="ECO:0007669"/>
    <property type="project" value="TreeGrafter"/>
</dbReference>
<evidence type="ECO:0000313" key="2">
    <source>
        <dbReference type="Proteomes" id="UP000031523"/>
    </source>
</evidence>
<dbReference type="InterPro" id="IPR046373">
    <property type="entry name" value="Acyl-CoA_Oxase/DH_mid-dom_sf"/>
</dbReference>
<dbReference type="Gene3D" id="2.40.110.10">
    <property type="entry name" value="Butyryl-CoA Dehydrogenase, subunit A, domain 2"/>
    <property type="match status" value="1"/>
</dbReference>
<dbReference type="Proteomes" id="UP000031523">
    <property type="component" value="Chromosome"/>
</dbReference>
<gene>
    <name evidence="1" type="ORF">SLNWT_0953</name>
</gene>
<accession>A0A0B5EIP9</accession>
<dbReference type="PANTHER" id="PTHR43884:SF12">
    <property type="entry name" value="ISOVALERYL-COA DEHYDROGENASE, MITOCHONDRIAL-RELATED"/>
    <property type="match status" value="1"/>
</dbReference>
<dbReference type="PANTHER" id="PTHR43884">
    <property type="entry name" value="ACYL-COA DEHYDROGENASE"/>
    <property type="match status" value="1"/>
</dbReference>